<dbReference type="InterPro" id="IPR036964">
    <property type="entry name" value="RASGEF_cat_dom_sf"/>
</dbReference>
<name>A0A8R1U0C7_ONCVO</name>
<dbReference type="CDD" id="cd00038">
    <property type="entry name" value="CAP_ED"/>
    <property type="match status" value="2"/>
</dbReference>
<dbReference type="PANTHER" id="PTHR23113">
    <property type="entry name" value="GUANINE NUCLEOTIDE EXCHANGE FACTOR"/>
    <property type="match status" value="1"/>
</dbReference>
<dbReference type="EnsemblMetazoa" id="OVOC8794.1">
    <property type="protein sequence ID" value="OVOC8794.1"/>
    <property type="gene ID" value="WBGene00245603"/>
</dbReference>
<dbReference type="Pfam" id="PF00027">
    <property type="entry name" value="cNMP_binding"/>
    <property type="match status" value="2"/>
</dbReference>
<dbReference type="PROSITE" id="PS00720">
    <property type="entry name" value="RASGEF"/>
    <property type="match status" value="1"/>
</dbReference>
<dbReference type="InterPro" id="IPR000651">
    <property type="entry name" value="Ras-like_Gua-exchang_fac_N"/>
</dbReference>
<dbReference type="PROSITE" id="PS50042">
    <property type="entry name" value="CNMP_BINDING_3"/>
    <property type="match status" value="2"/>
</dbReference>
<dbReference type="InterPro" id="IPR036390">
    <property type="entry name" value="WH_DNA-bd_sf"/>
</dbReference>
<dbReference type="GO" id="GO:0005085">
    <property type="term" value="F:guanyl-nucleotide exchange factor activity"/>
    <property type="evidence" value="ECO:0007669"/>
    <property type="project" value="UniProtKB-KW"/>
</dbReference>
<dbReference type="InterPro" id="IPR000159">
    <property type="entry name" value="RA_dom"/>
</dbReference>
<dbReference type="PROSITE" id="PS50009">
    <property type="entry name" value="RASGEF_CAT"/>
    <property type="match status" value="1"/>
</dbReference>
<feature type="domain" description="Ras-associating" evidence="7">
    <location>
        <begin position="710"/>
        <end position="787"/>
    </location>
</feature>
<dbReference type="SUPFAM" id="SSF46785">
    <property type="entry name" value="Winged helix' DNA-binding domain"/>
    <property type="match status" value="1"/>
</dbReference>
<dbReference type="SMART" id="SM00147">
    <property type="entry name" value="RasGEF"/>
    <property type="match status" value="1"/>
</dbReference>
<dbReference type="Gene3D" id="1.10.8.1240">
    <property type="match status" value="1"/>
</dbReference>
<dbReference type="Gene3D" id="1.10.10.10">
    <property type="entry name" value="Winged helix-like DNA-binding domain superfamily/Winged helix DNA-binding domain"/>
    <property type="match status" value="1"/>
</dbReference>
<dbReference type="SMART" id="SM00229">
    <property type="entry name" value="RasGEFN"/>
    <property type="match status" value="1"/>
</dbReference>
<dbReference type="PANTHER" id="PTHR23113:SF327">
    <property type="entry name" value="EXCHANGE PROTEIN DIRECTLY ACTIVATED BY CAMP, ISOFORM E"/>
    <property type="match status" value="1"/>
</dbReference>
<dbReference type="PROSITE" id="PS50212">
    <property type="entry name" value="RASGEF_NTER"/>
    <property type="match status" value="1"/>
</dbReference>
<dbReference type="Gene3D" id="2.60.120.10">
    <property type="entry name" value="Jelly Rolls"/>
    <property type="match status" value="2"/>
</dbReference>
<dbReference type="PROSITE" id="PS50200">
    <property type="entry name" value="RA"/>
    <property type="match status" value="1"/>
</dbReference>
<dbReference type="CDD" id="cd06224">
    <property type="entry name" value="REM"/>
    <property type="match status" value="1"/>
</dbReference>
<evidence type="ECO:0000259" key="7">
    <source>
        <dbReference type="PROSITE" id="PS50200"/>
    </source>
</evidence>
<evidence type="ECO:0000259" key="6">
    <source>
        <dbReference type="PROSITE" id="PS50186"/>
    </source>
</evidence>
<evidence type="ECO:0000256" key="2">
    <source>
        <dbReference type="ARBA" id="ARBA00022658"/>
    </source>
</evidence>
<dbReference type="Gene3D" id="1.20.870.10">
    <property type="entry name" value="Son of sevenless (SoS) protein Chain: S domain 1"/>
    <property type="match status" value="1"/>
</dbReference>
<dbReference type="GO" id="GO:0005886">
    <property type="term" value="C:plasma membrane"/>
    <property type="evidence" value="ECO:0007669"/>
    <property type="project" value="TreeGrafter"/>
</dbReference>
<dbReference type="InterPro" id="IPR023578">
    <property type="entry name" value="Ras_GEF_dom_sf"/>
</dbReference>
<dbReference type="EMBL" id="CMVM020000250">
    <property type="status" value="NOT_ANNOTATED_CDS"/>
    <property type="molecule type" value="Genomic_DNA"/>
</dbReference>
<keyword evidence="2 3" id="KW-0344">Guanine-nucleotide releasing factor</keyword>
<dbReference type="SMART" id="SM00049">
    <property type="entry name" value="DEP"/>
    <property type="match status" value="1"/>
</dbReference>
<evidence type="ECO:0000259" key="5">
    <source>
        <dbReference type="PROSITE" id="PS50042"/>
    </source>
</evidence>
<reference evidence="9" key="2">
    <citation type="submission" date="2022-06" db="UniProtKB">
        <authorList>
            <consortium name="EnsemblMetazoa"/>
        </authorList>
    </citation>
    <scope>IDENTIFICATION</scope>
</reference>
<proteinExistence type="inferred from homology"/>
<dbReference type="SUPFAM" id="SSF51206">
    <property type="entry name" value="cAMP-binding domain-like"/>
    <property type="match status" value="2"/>
</dbReference>
<feature type="domain" description="Cyclic nucleotide-binding" evidence="5">
    <location>
        <begin position="366"/>
        <end position="467"/>
    </location>
</feature>
<dbReference type="SMART" id="SM00100">
    <property type="entry name" value="cNMP"/>
    <property type="match status" value="2"/>
</dbReference>
<dbReference type="Pfam" id="PF00617">
    <property type="entry name" value="RasGEF"/>
    <property type="match status" value="1"/>
</dbReference>
<dbReference type="SUPFAM" id="SSF48366">
    <property type="entry name" value="Ras GEF"/>
    <property type="match status" value="1"/>
</dbReference>
<feature type="domain" description="DEP" evidence="6">
    <location>
        <begin position="204"/>
        <end position="293"/>
    </location>
</feature>
<dbReference type="InterPro" id="IPR001895">
    <property type="entry name" value="RASGEF_cat_dom"/>
</dbReference>
<dbReference type="PROSITE" id="PS50186">
    <property type="entry name" value="DEP"/>
    <property type="match status" value="1"/>
</dbReference>
<protein>
    <submittedName>
        <fullName evidence="9">Uncharacterized protein</fullName>
    </submittedName>
</protein>
<dbReference type="InterPro" id="IPR029071">
    <property type="entry name" value="Ubiquitin-like_domsf"/>
</dbReference>
<comment type="similarity">
    <text evidence="1">Belongs to the RAPGEF2 family.</text>
</comment>
<organism evidence="9 10">
    <name type="scientific">Onchocerca volvulus</name>
    <dbReference type="NCBI Taxonomy" id="6282"/>
    <lineage>
        <taxon>Eukaryota</taxon>
        <taxon>Metazoa</taxon>
        <taxon>Ecdysozoa</taxon>
        <taxon>Nematoda</taxon>
        <taxon>Chromadorea</taxon>
        <taxon>Rhabditida</taxon>
        <taxon>Spirurina</taxon>
        <taxon>Spiruromorpha</taxon>
        <taxon>Filarioidea</taxon>
        <taxon>Onchocercidae</taxon>
        <taxon>Onchocerca</taxon>
    </lineage>
</organism>
<dbReference type="Gene3D" id="3.10.20.90">
    <property type="entry name" value="Phosphatidylinositol 3-kinase Catalytic Subunit, Chain A, domain 1"/>
    <property type="match status" value="1"/>
</dbReference>
<dbReference type="InterPro" id="IPR019804">
    <property type="entry name" value="Ras_G-nucl-exch_fac_CS"/>
</dbReference>
<evidence type="ECO:0000259" key="8">
    <source>
        <dbReference type="PROSITE" id="PS50212"/>
    </source>
</evidence>
<feature type="domain" description="N-terminal Ras-GEF" evidence="8">
    <location>
        <begin position="529"/>
        <end position="668"/>
    </location>
</feature>
<dbReference type="InterPro" id="IPR000595">
    <property type="entry name" value="cNMP-bd_dom"/>
</dbReference>
<dbReference type="InterPro" id="IPR018490">
    <property type="entry name" value="cNMP-bd_dom_sf"/>
</dbReference>
<feature type="domain" description="Ras-GEF" evidence="4">
    <location>
        <begin position="813"/>
        <end position="1046"/>
    </location>
</feature>
<dbReference type="Gene3D" id="1.10.840.10">
    <property type="entry name" value="Ras guanine-nucleotide exchange factors catalytic domain"/>
    <property type="match status" value="1"/>
</dbReference>
<dbReference type="CDD" id="cd00155">
    <property type="entry name" value="RasGEF"/>
    <property type="match status" value="1"/>
</dbReference>
<dbReference type="SUPFAM" id="SSF54236">
    <property type="entry name" value="Ubiquitin-like"/>
    <property type="match status" value="1"/>
</dbReference>
<keyword evidence="10" id="KW-1185">Reference proteome</keyword>
<dbReference type="Pfam" id="PF00610">
    <property type="entry name" value="DEP"/>
    <property type="match status" value="1"/>
</dbReference>
<dbReference type="AlphaFoldDB" id="A0A8R1U0C7"/>
<feature type="domain" description="Cyclic nucleotide-binding" evidence="5">
    <location>
        <begin position="13"/>
        <end position="113"/>
    </location>
</feature>
<evidence type="ECO:0000256" key="1">
    <source>
        <dbReference type="ARBA" id="ARBA00010829"/>
    </source>
</evidence>
<evidence type="ECO:0000313" key="9">
    <source>
        <dbReference type="EnsemblMetazoa" id="OVOC8794.1"/>
    </source>
</evidence>
<reference evidence="10" key="1">
    <citation type="submission" date="2013-10" db="EMBL/GenBank/DDBJ databases">
        <title>Genome sequencing of Onchocerca volvulus.</title>
        <authorList>
            <person name="Cotton J."/>
            <person name="Tsai J."/>
            <person name="Stanley E."/>
            <person name="Tracey A."/>
            <person name="Holroyd N."/>
            <person name="Lustigman S."/>
            <person name="Berriman M."/>
        </authorList>
    </citation>
    <scope>NUCLEOTIDE SEQUENCE</scope>
</reference>
<accession>A0A8R1U0C7</accession>
<dbReference type="InterPro" id="IPR036388">
    <property type="entry name" value="WH-like_DNA-bd_sf"/>
</dbReference>
<sequence length="1051" mass="119993">MDRLVTRIQRQSHFKQLSDALFFTILSDSDCNPKQIANGVLLFQTGDQIFYWYLLLSGEIQLFLSTAKDELIIETLQPVSLFGELSISRHSCSARVIRSAEIVTINQSHFVAVYNKYADNLQPFITVMQDLVSTEIDGNMAYNFCEMQQCNNEIANNVRYEPNAVTTINIDNEAQSDWNSPSSYFELNNSTSLDSRIHEAGYILKQAMELRDPRLISDRKGHLQSFLSCMIGTEMVDWLSTLAAEMLNSTKNISLTRFQVVGMWQALLENGVISHVSNELQFADKYILYHWTIGTTSSVRKRLTTGVMFDAEHNMAPSVNDVAAAIFFLSTIGPDSLFRMILSKPSSERTLQELEHVYEELLHVKALTHLSTMVKRELAAVVFFEQHQHAGHVLFRQGDEGNCWYIVLKGSVDVIIHGKGVVCTLREGDDFGKLALVNDAPRAATVALREDKSQFLRIDKNDFNRILRDVEANTVRLKEHGQDVLVLEKMNTIYRTFNDTAYQGSVPGAIGTKGTDATRDLATDVRRRCCYSVMAGMPEKTVEYLLETRIDAQTDDGLVDKFLEDFILTHIIHMPVNILCSYLKNYYMRGSTVRMDDTLPIDDYEHKIVAKRRVVTFLNLWVQILGLRFFLDPASNSFVEELYCYVLEDSRQFPEMLSNLELMCAIRQLRESAMRTINRHSSLVLDCGIYCNQAPAPNPVLPFDTCNQVIYLSDTSSFVMSIRLDKTAADICEMAKTKMRYGSSSNEELQLVEVKSSGERIIFSPSDISVPTMISLNGRLYIAYNDEIETLIPVAQQDGPSENVHSSLLDHLSSVDIAQQLLIFHTQLLEATDDIEFIIQVFGREQFPNRVTSNLDLLMRRFNEVQFWTTTEVLLAHGNTKRLSILKKFIKIAAHAKENKDLLSLFAIVLGLSNVAVSRITHLWDKLPSKMKQQYAEFEELLDPCRNHRAYRMLTASMSAPTVPFIPLLLKDLTFTHEGNKTYFAGLINFEKMHMIANVLRSFRQCKYPAVAFERKVFKSENLVRNFKVIDNQRRLMELSYQIEPSKRKRL</sequence>
<dbReference type="InterPro" id="IPR008937">
    <property type="entry name" value="Ras-like_GEF"/>
</dbReference>
<dbReference type="Proteomes" id="UP000024404">
    <property type="component" value="Unassembled WGS sequence"/>
</dbReference>
<dbReference type="GO" id="GO:0007265">
    <property type="term" value="P:Ras protein signal transduction"/>
    <property type="evidence" value="ECO:0007669"/>
    <property type="project" value="TreeGrafter"/>
</dbReference>
<dbReference type="InterPro" id="IPR014710">
    <property type="entry name" value="RmlC-like_jellyroll"/>
</dbReference>
<dbReference type="PRINTS" id="PR00103">
    <property type="entry name" value="CAMPKINASE"/>
</dbReference>
<evidence type="ECO:0000256" key="3">
    <source>
        <dbReference type="PROSITE-ProRule" id="PRU00168"/>
    </source>
</evidence>
<dbReference type="InterPro" id="IPR000591">
    <property type="entry name" value="DEP_dom"/>
</dbReference>
<evidence type="ECO:0000313" key="10">
    <source>
        <dbReference type="Proteomes" id="UP000024404"/>
    </source>
</evidence>
<evidence type="ECO:0000259" key="4">
    <source>
        <dbReference type="PROSITE" id="PS50009"/>
    </source>
</evidence>